<evidence type="ECO:0000313" key="19">
    <source>
        <dbReference type="Proteomes" id="UP000184041"/>
    </source>
</evidence>
<dbReference type="Pfam" id="PF19833">
    <property type="entry name" value="RecG_dom3_C"/>
    <property type="match status" value="1"/>
</dbReference>
<keyword evidence="5 15" id="KW-0378">Hydrolase</keyword>
<dbReference type="AlphaFoldDB" id="A0A1M5GCD3"/>
<dbReference type="InterPro" id="IPR027417">
    <property type="entry name" value="P-loop_NTPase"/>
</dbReference>
<comment type="catalytic activity">
    <reaction evidence="14 15">
        <text>ATP + H2O = ADP + phosphate + H(+)</text>
        <dbReference type="Rhea" id="RHEA:13065"/>
        <dbReference type="ChEBI" id="CHEBI:15377"/>
        <dbReference type="ChEBI" id="CHEBI:15378"/>
        <dbReference type="ChEBI" id="CHEBI:30616"/>
        <dbReference type="ChEBI" id="CHEBI:43474"/>
        <dbReference type="ChEBI" id="CHEBI:456216"/>
        <dbReference type="EC" id="5.6.2.4"/>
    </reaction>
</comment>
<feature type="domain" description="Helicase C-terminal" evidence="17">
    <location>
        <begin position="455"/>
        <end position="621"/>
    </location>
</feature>
<dbReference type="GO" id="GO:0006281">
    <property type="term" value="P:DNA repair"/>
    <property type="evidence" value="ECO:0007669"/>
    <property type="project" value="UniProtKB-UniRule"/>
</dbReference>
<organism evidence="18 19">
    <name type="scientific">Fodinibius roseus</name>
    <dbReference type="NCBI Taxonomy" id="1194090"/>
    <lineage>
        <taxon>Bacteria</taxon>
        <taxon>Pseudomonadati</taxon>
        <taxon>Balneolota</taxon>
        <taxon>Balneolia</taxon>
        <taxon>Balneolales</taxon>
        <taxon>Balneolaceae</taxon>
        <taxon>Fodinibius</taxon>
    </lineage>
</organism>
<feature type="domain" description="Helicase ATP-binding" evidence="16">
    <location>
        <begin position="276"/>
        <end position="437"/>
    </location>
</feature>
<dbReference type="PANTHER" id="PTHR47964">
    <property type="entry name" value="ATP-DEPENDENT DNA HELICASE HOMOLOG RECG, CHLOROPLASTIC"/>
    <property type="match status" value="1"/>
</dbReference>
<keyword evidence="7 15" id="KW-0067">ATP-binding</keyword>
<dbReference type="Pfam" id="PF00270">
    <property type="entry name" value="DEAD"/>
    <property type="match status" value="1"/>
</dbReference>
<dbReference type="NCBIfam" id="NF008168">
    <property type="entry name" value="PRK10917.2-2"/>
    <property type="match status" value="1"/>
</dbReference>
<evidence type="ECO:0000256" key="3">
    <source>
        <dbReference type="ARBA" id="ARBA00022741"/>
    </source>
</evidence>
<dbReference type="GO" id="GO:0003677">
    <property type="term" value="F:DNA binding"/>
    <property type="evidence" value="ECO:0007669"/>
    <property type="project" value="UniProtKB-KW"/>
</dbReference>
<dbReference type="InterPro" id="IPR011545">
    <property type="entry name" value="DEAD/DEAH_box_helicase_dom"/>
</dbReference>
<dbReference type="CDD" id="cd17992">
    <property type="entry name" value="DEXHc_RecG"/>
    <property type="match status" value="1"/>
</dbReference>
<dbReference type="GO" id="GO:0043138">
    <property type="term" value="F:3'-5' DNA helicase activity"/>
    <property type="evidence" value="ECO:0007669"/>
    <property type="project" value="UniProtKB-EC"/>
</dbReference>
<dbReference type="InterPro" id="IPR004609">
    <property type="entry name" value="ATP-dep_DNA_helicase_RecG"/>
</dbReference>
<evidence type="ECO:0000259" key="17">
    <source>
        <dbReference type="PROSITE" id="PS51194"/>
    </source>
</evidence>
<keyword evidence="9 15" id="KW-0233">DNA recombination</keyword>
<evidence type="ECO:0000259" key="16">
    <source>
        <dbReference type="PROSITE" id="PS51192"/>
    </source>
</evidence>
<dbReference type="STRING" id="1194090.SAMN05443144_1175"/>
<dbReference type="InterPro" id="IPR045562">
    <property type="entry name" value="RecG_dom3_C"/>
</dbReference>
<comment type="catalytic activity">
    <reaction evidence="12 15">
        <text>Couples ATP hydrolysis with the unwinding of duplex DNA by translocating in the 3'-5' direction.</text>
        <dbReference type="EC" id="5.6.2.4"/>
    </reaction>
</comment>
<keyword evidence="8" id="KW-0238">DNA-binding</keyword>
<accession>A0A1M5GCD3</accession>
<dbReference type="PROSITE" id="PS51192">
    <property type="entry name" value="HELICASE_ATP_BIND_1"/>
    <property type="match status" value="1"/>
</dbReference>
<proteinExistence type="inferred from homology"/>
<dbReference type="EC" id="5.6.2.4" evidence="13 15"/>
<evidence type="ECO:0000256" key="1">
    <source>
        <dbReference type="ARBA" id="ARBA00007504"/>
    </source>
</evidence>
<comment type="similarity">
    <text evidence="1 15">Belongs to the helicase family. RecG subfamily.</text>
</comment>
<evidence type="ECO:0000256" key="12">
    <source>
        <dbReference type="ARBA" id="ARBA00034617"/>
    </source>
</evidence>
<dbReference type="GO" id="GO:0005524">
    <property type="term" value="F:ATP binding"/>
    <property type="evidence" value="ECO:0007669"/>
    <property type="project" value="UniProtKB-KW"/>
</dbReference>
<dbReference type="Gene3D" id="2.40.50.140">
    <property type="entry name" value="Nucleic acid-binding proteins"/>
    <property type="match status" value="1"/>
</dbReference>
<reference evidence="18 19" key="1">
    <citation type="submission" date="2016-11" db="EMBL/GenBank/DDBJ databases">
        <authorList>
            <person name="Jaros S."/>
            <person name="Januszkiewicz K."/>
            <person name="Wedrychowicz H."/>
        </authorList>
    </citation>
    <scope>NUCLEOTIDE SEQUENCE [LARGE SCALE GENOMIC DNA]</scope>
    <source>
        <strain evidence="18 19">DSM 21986</strain>
    </source>
</reference>
<keyword evidence="6 15" id="KW-0347">Helicase</keyword>
<evidence type="ECO:0000256" key="8">
    <source>
        <dbReference type="ARBA" id="ARBA00023125"/>
    </source>
</evidence>
<dbReference type="NCBIfam" id="TIGR00643">
    <property type="entry name" value="recG"/>
    <property type="match status" value="1"/>
</dbReference>
<dbReference type="Proteomes" id="UP000184041">
    <property type="component" value="Unassembled WGS sequence"/>
</dbReference>
<sequence length="689" mass="78021">MKLIDLPGLNTKRIKALSESGIHSILDLLNFFPRRYIDRTTVSPIQSLSGSGEETTVVGRIKKIQQKGYGRKKRLEVIIQDNTAALKGVWFKGGHYIRKQFSEDQLVAFFGKAKQYGRYLSMAHPEVDTLGDESEVENLQQIVPIYPGNKSFSKTYINSKLIHRWQQMILKHESPPEFLPDGILKEHQLPVRHKAYRMIHLPASESDYKMAFKRFKFEELFLFELSVAKMKHEVIEKQQGHLFADLGNYTRRFFNEELPFELTEGQASALSDIKQDVRSGKQMNRLIQGDVGSGKTVVAIGAILMALDNGFQAAFMAPTEILAEQHFRTLSEFLDPLDITIRLLVGKQKNSLRTDILTDIEGGACNVVVGTHAVIQQEVSFHRLGLAVIDEQHRFGVRQRAEILTKGSHPHVLVMSATPIPRSLAMTLYSDLDISVIKGLPGGRKPVRTAVRTQKKHQAIYNFMEQELADGGQAYVVYPLVEESEKMDLKDATAGYEKLKNRFADFNVGLIHGQMKSEEKDAVMQQFVANQIQVLVSTTVIEVGVDVPNASIMIVEHAERFGLSQLHQLRGRIGRGQRQSYCILVHGQKVSKEGRFRLRKMSETNDGFEIAEADLKLRGPGDFLGTKQSGLPEFEVADIIEDQWILEQAKSAAWQLMAEDPDLARPNHRELKKVFVPYYKERSRFYGMG</sequence>
<evidence type="ECO:0000256" key="10">
    <source>
        <dbReference type="ARBA" id="ARBA00023204"/>
    </source>
</evidence>
<dbReference type="PANTHER" id="PTHR47964:SF1">
    <property type="entry name" value="ATP-DEPENDENT DNA HELICASE HOMOLOG RECG, CHLOROPLASTIC"/>
    <property type="match status" value="1"/>
</dbReference>
<dbReference type="CDD" id="cd04488">
    <property type="entry name" value="RecG_wedge_OBF"/>
    <property type="match status" value="1"/>
</dbReference>
<evidence type="ECO:0000256" key="9">
    <source>
        <dbReference type="ARBA" id="ARBA00023172"/>
    </source>
</evidence>
<keyword evidence="10 15" id="KW-0234">DNA repair</keyword>
<name>A0A1M5GCD3_9BACT</name>
<dbReference type="SUPFAM" id="SSF50249">
    <property type="entry name" value="Nucleic acid-binding proteins"/>
    <property type="match status" value="1"/>
</dbReference>
<dbReference type="InterPro" id="IPR014001">
    <property type="entry name" value="Helicase_ATP-bd"/>
</dbReference>
<dbReference type="SMART" id="SM00487">
    <property type="entry name" value="DEXDc"/>
    <property type="match status" value="1"/>
</dbReference>
<keyword evidence="11" id="KW-0413">Isomerase</keyword>
<keyword evidence="4 15" id="KW-0227">DNA damage</keyword>
<dbReference type="InterPro" id="IPR047112">
    <property type="entry name" value="RecG/Mfd"/>
</dbReference>
<dbReference type="Pfam" id="PF17191">
    <property type="entry name" value="RecG_wedge"/>
    <property type="match status" value="1"/>
</dbReference>
<dbReference type="InterPro" id="IPR012340">
    <property type="entry name" value="NA-bd_OB-fold"/>
</dbReference>
<evidence type="ECO:0000313" key="18">
    <source>
        <dbReference type="EMBL" id="SHG01407.1"/>
    </source>
</evidence>
<dbReference type="InterPro" id="IPR033454">
    <property type="entry name" value="RecG_wedge"/>
</dbReference>
<dbReference type="Gene3D" id="3.40.50.300">
    <property type="entry name" value="P-loop containing nucleotide triphosphate hydrolases"/>
    <property type="match status" value="2"/>
</dbReference>
<evidence type="ECO:0000256" key="11">
    <source>
        <dbReference type="ARBA" id="ARBA00023235"/>
    </source>
</evidence>
<dbReference type="OrthoDB" id="9804325at2"/>
<dbReference type="GO" id="GO:0016887">
    <property type="term" value="F:ATP hydrolysis activity"/>
    <property type="evidence" value="ECO:0007669"/>
    <property type="project" value="RHEA"/>
</dbReference>
<evidence type="ECO:0000256" key="7">
    <source>
        <dbReference type="ARBA" id="ARBA00022840"/>
    </source>
</evidence>
<comment type="function">
    <text evidence="15">Plays a critical role in recombination and DNA repair. Helps process Holliday junction intermediates to mature products by catalyzing branch migration. Has replication fork regression activity, unwinds stalled or blocked replication forks to make a HJ that can be resolved. Has a DNA unwinding activity characteristic of a DNA helicase with 3'-5' polarity.</text>
</comment>
<keyword evidence="3 15" id="KW-0547">Nucleotide-binding</keyword>
<dbReference type="RefSeq" id="WP_084088324.1">
    <property type="nucleotide sequence ID" value="NZ_FQUS01000017.1"/>
</dbReference>
<dbReference type="Pfam" id="PF00271">
    <property type="entry name" value="Helicase_C"/>
    <property type="match status" value="1"/>
</dbReference>
<dbReference type="GO" id="GO:0006310">
    <property type="term" value="P:DNA recombination"/>
    <property type="evidence" value="ECO:0007669"/>
    <property type="project" value="UniProtKB-UniRule"/>
</dbReference>
<evidence type="ECO:0000256" key="6">
    <source>
        <dbReference type="ARBA" id="ARBA00022806"/>
    </source>
</evidence>
<dbReference type="SMART" id="SM00490">
    <property type="entry name" value="HELICc"/>
    <property type="match status" value="1"/>
</dbReference>
<evidence type="ECO:0000256" key="13">
    <source>
        <dbReference type="ARBA" id="ARBA00034808"/>
    </source>
</evidence>
<protein>
    <recommendedName>
        <fullName evidence="2 15">ATP-dependent DNA helicase RecG</fullName>
        <ecNumber evidence="13 15">5.6.2.4</ecNumber>
    </recommendedName>
</protein>
<evidence type="ECO:0000256" key="15">
    <source>
        <dbReference type="RuleBase" id="RU363016"/>
    </source>
</evidence>
<dbReference type="PROSITE" id="PS51194">
    <property type="entry name" value="HELICASE_CTER"/>
    <property type="match status" value="1"/>
</dbReference>
<dbReference type="CDD" id="cd18811">
    <property type="entry name" value="SF2_C_RecG"/>
    <property type="match status" value="1"/>
</dbReference>
<gene>
    <name evidence="18" type="ORF">SAMN05443144_1175</name>
</gene>
<dbReference type="NCBIfam" id="NF008165">
    <property type="entry name" value="PRK10917.1-3"/>
    <property type="match status" value="1"/>
</dbReference>
<evidence type="ECO:0000256" key="2">
    <source>
        <dbReference type="ARBA" id="ARBA00017846"/>
    </source>
</evidence>
<dbReference type="EMBL" id="FQUS01000017">
    <property type="protein sequence ID" value="SHG01407.1"/>
    <property type="molecule type" value="Genomic_DNA"/>
</dbReference>
<evidence type="ECO:0000256" key="5">
    <source>
        <dbReference type="ARBA" id="ARBA00022801"/>
    </source>
</evidence>
<keyword evidence="19" id="KW-1185">Reference proteome</keyword>
<dbReference type="InterPro" id="IPR001650">
    <property type="entry name" value="Helicase_C-like"/>
</dbReference>
<evidence type="ECO:0000256" key="4">
    <source>
        <dbReference type="ARBA" id="ARBA00022763"/>
    </source>
</evidence>
<evidence type="ECO:0000256" key="14">
    <source>
        <dbReference type="ARBA" id="ARBA00048988"/>
    </source>
</evidence>
<dbReference type="SUPFAM" id="SSF52540">
    <property type="entry name" value="P-loop containing nucleoside triphosphate hydrolases"/>
    <property type="match status" value="2"/>
</dbReference>